<evidence type="ECO:0000313" key="9">
    <source>
        <dbReference type="Proteomes" id="UP000034956"/>
    </source>
</evidence>
<dbReference type="PANTHER" id="PTHR13887">
    <property type="entry name" value="GLUTATHIONE S-TRANSFERASE KAPPA"/>
    <property type="match status" value="1"/>
</dbReference>
<keyword evidence="6" id="KW-0812">Transmembrane</keyword>
<keyword evidence="6" id="KW-1133">Transmembrane helix</keyword>
<dbReference type="Gene3D" id="3.40.30.10">
    <property type="entry name" value="Glutaredoxin"/>
    <property type="match status" value="1"/>
</dbReference>
<sequence>MPEDLNSSGNPNQESKAKRDYFLPASVLIAAVLISGSLIYNSGKKAGSSETANLSGSVGGSSLVDKVRPVSKADHILGDFSAPIKIIEFSDLECPFCKTFHDTLHAVMQTYGSKTAWVYRHFPIDQLHSKARQEAQATECANALGGNDKFWAYVDKVFSVTPSNNGLDPALLPQIATQIGLDEAQFRSCLTSGQYADRVAADEADAKNAGGRGTPYSIVVADRGLSADMVSLLNSINQQYPSNPPLFQISKDKKMFSIGGAIPMQIMTKVLDELVKT</sequence>
<evidence type="ECO:0000256" key="2">
    <source>
        <dbReference type="ARBA" id="ARBA00022729"/>
    </source>
</evidence>
<keyword evidence="2" id="KW-0732">Signal</keyword>
<evidence type="ECO:0000256" key="5">
    <source>
        <dbReference type="ARBA" id="ARBA00023284"/>
    </source>
</evidence>
<dbReference type="CDD" id="cd02972">
    <property type="entry name" value="DsbA_family"/>
    <property type="match status" value="1"/>
</dbReference>
<protein>
    <submittedName>
        <fullName evidence="8">Periplasmic thiol:disulfide interchange protein DsbA</fullName>
    </submittedName>
</protein>
<comment type="caution">
    <text evidence="8">The sequence shown here is derived from an EMBL/GenBank/DDBJ whole genome shotgun (WGS) entry which is preliminary data.</text>
</comment>
<dbReference type="GO" id="GO:0016491">
    <property type="term" value="F:oxidoreductase activity"/>
    <property type="evidence" value="ECO:0007669"/>
    <property type="project" value="UniProtKB-KW"/>
</dbReference>
<organism evidence="8 9">
    <name type="scientific">Candidatus Jorgensenbacteria bacterium GW2011_GWA1_48_11</name>
    <dbReference type="NCBI Taxonomy" id="1618660"/>
    <lineage>
        <taxon>Bacteria</taxon>
        <taxon>Candidatus Joergenseniibacteriota</taxon>
    </lineage>
</organism>
<dbReference type="AlphaFoldDB" id="A0A0G1UBG8"/>
<keyword evidence="3" id="KW-0560">Oxidoreductase</keyword>
<feature type="transmembrane region" description="Helical" evidence="6">
    <location>
        <begin position="21"/>
        <end position="40"/>
    </location>
</feature>
<evidence type="ECO:0000256" key="1">
    <source>
        <dbReference type="ARBA" id="ARBA00005791"/>
    </source>
</evidence>
<dbReference type="Pfam" id="PF13462">
    <property type="entry name" value="Thioredoxin_4"/>
    <property type="match status" value="1"/>
</dbReference>
<evidence type="ECO:0000256" key="3">
    <source>
        <dbReference type="ARBA" id="ARBA00023002"/>
    </source>
</evidence>
<feature type="domain" description="Thioredoxin" evidence="7">
    <location>
        <begin position="40"/>
        <end position="276"/>
    </location>
</feature>
<reference evidence="8 9" key="1">
    <citation type="journal article" date="2015" name="Nature">
        <title>rRNA introns, odd ribosomes, and small enigmatic genomes across a large radiation of phyla.</title>
        <authorList>
            <person name="Brown C.T."/>
            <person name="Hug L.A."/>
            <person name="Thomas B.C."/>
            <person name="Sharon I."/>
            <person name="Castelle C.J."/>
            <person name="Singh A."/>
            <person name="Wilkins M.J."/>
            <person name="Williams K.H."/>
            <person name="Banfield J.F."/>
        </authorList>
    </citation>
    <scope>NUCLEOTIDE SEQUENCE [LARGE SCALE GENOMIC DNA]</scope>
</reference>
<name>A0A0G1UBG8_9BACT</name>
<dbReference type="Proteomes" id="UP000034956">
    <property type="component" value="Unassembled WGS sequence"/>
</dbReference>
<evidence type="ECO:0000313" key="8">
    <source>
        <dbReference type="EMBL" id="KKU91462.1"/>
    </source>
</evidence>
<evidence type="ECO:0000256" key="4">
    <source>
        <dbReference type="ARBA" id="ARBA00023157"/>
    </source>
</evidence>
<comment type="similarity">
    <text evidence="1">Belongs to the thioredoxin family. DsbA subfamily.</text>
</comment>
<dbReference type="SUPFAM" id="SSF52833">
    <property type="entry name" value="Thioredoxin-like"/>
    <property type="match status" value="1"/>
</dbReference>
<dbReference type="InterPro" id="IPR013766">
    <property type="entry name" value="Thioredoxin_domain"/>
</dbReference>
<proteinExistence type="inferred from homology"/>
<accession>A0A0G1UBG8</accession>
<dbReference type="InterPro" id="IPR036249">
    <property type="entry name" value="Thioredoxin-like_sf"/>
</dbReference>
<dbReference type="InterPro" id="IPR012336">
    <property type="entry name" value="Thioredoxin-like_fold"/>
</dbReference>
<dbReference type="PROSITE" id="PS51352">
    <property type="entry name" value="THIOREDOXIN_2"/>
    <property type="match status" value="1"/>
</dbReference>
<gene>
    <name evidence="8" type="ORF">UY23_C0001G0068</name>
</gene>
<evidence type="ECO:0000256" key="6">
    <source>
        <dbReference type="SAM" id="Phobius"/>
    </source>
</evidence>
<evidence type="ECO:0000259" key="7">
    <source>
        <dbReference type="PROSITE" id="PS51352"/>
    </source>
</evidence>
<dbReference type="EMBL" id="LCPF01000001">
    <property type="protein sequence ID" value="KKU91462.1"/>
    <property type="molecule type" value="Genomic_DNA"/>
</dbReference>
<dbReference type="PANTHER" id="PTHR13887:SF14">
    <property type="entry name" value="DISULFIDE BOND FORMATION PROTEIN D"/>
    <property type="match status" value="1"/>
</dbReference>
<keyword evidence="5" id="KW-0676">Redox-active center</keyword>
<keyword evidence="4" id="KW-1015">Disulfide bond</keyword>
<keyword evidence="6" id="KW-0472">Membrane</keyword>